<protein>
    <submittedName>
        <fullName evidence="2">Uncharacterized protein</fullName>
    </submittedName>
</protein>
<feature type="signal peptide" evidence="1">
    <location>
        <begin position="1"/>
        <end position="27"/>
    </location>
</feature>
<reference evidence="2 3" key="1">
    <citation type="journal article" date="2018" name="Sci. Rep.">
        <title>Genomic signatures of local adaptation to the degree of environmental predictability in rotifers.</title>
        <authorList>
            <person name="Franch-Gras L."/>
            <person name="Hahn C."/>
            <person name="Garcia-Roger E.M."/>
            <person name="Carmona M.J."/>
            <person name="Serra M."/>
            <person name="Gomez A."/>
        </authorList>
    </citation>
    <scope>NUCLEOTIDE SEQUENCE [LARGE SCALE GENOMIC DNA]</scope>
    <source>
        <strain evidence="2">HYR1</strain>
    </source>
</reference>
<dbReference type="Proteomes" id="UP000276133">
    <property type="component" value="Unassembled WGS sequence"/>
</dbReference>
<comment type="caution">
    <text evidence="2">The sequence shown here is derived from an EMBL/GenBank/DDBJ whole genome shotgun (WGS) entry which is preliminary data.</text>
</comment>
<accession>A0A3M7QC36</accession>
<evidence type="ECO:0000256" key="1">
    <source>
        <dbReference type="SAM" id="SignalP"/>
    </source>
</evidence>
<keyword evidence="3" id="KW-1185">Reference proteome</keyword>
<dbReference type="EMBL" id="REGN01006645">
    <property type="protein sequence ID" value="RNA08744.1"/>
    <property type="molecule type" value="Genomic_DNA"/>
</dbReference>
<keyword evidence="1" id="KW-0732">Signal</keyword>
<evidence type="ECO:0000313" key="2">
    <source>
        <dbReference type="EMBL" id="RNA08744.1"/>
    </source>
</evidence>
<feature type="chain" id="PRO_5018321655" evidence="1">
    <location>
        <begin position="28"/>
        <end position="126"/>
    </location>
</feature>
<dbReference type="AlphaFoldDB" id="A0A3M7QC36"/>
<organism evidence="2 3">
    <name type="scientific">Brachionus plicatilis</name>
    <name type="common">Marine rotifer</name>
    <name type="synonym">Brachionus muelleri</name>
    <dbReference type="NCBI Taxonomy" id="10195"/>
    <lineage>
        <taxon>Eukaryota</taxon>
        <taxon>Metazoa</taxon>
        <taxon>Spiralia</taxon>
        <taxon>Gnathifera</taxon>
        <taxon>Rotifera</taxon>
        <taxon>Eurotatoria</taxon>
        <taxon>Monogononta</taxon>
        <taxon>Pseudotrocha</taxon>
        <taxon>Ploima</taxon>
        <taxon>Brachionidae</taxon>
        <taxon>Brachionus</taxon>
    </lineage>
</organism>
<gene>
    <name evidence="2" type="ORF">BpHYR1_014406</name>
</gene>
<evidence type="ECO:0000313" key="3">
    <source>
        <dbReference type="Proteomes" id="UP000276133"/>
    </source>
</evidence>
<dbReference type="OrthoDB" id="10455209at2759"/>
<proteinExistence type="predicted"/>
<name>A0A3M7QC36_BRAPC</name>
<sequence length="126" mass="14621">MKSIKNLILTVFLAIIVLINTAPNVQCESDLLSELLESNQNSNEKILSLLKEDLFTKNNRRRADLTTLMKLKREYSPLHWELCRNVNCTNIHSNGQVSKTWRMAQLAACCPSYRKQYSHHLKKNSF</sequence>